<evidence type="ECO:0000256" key="1">
    <source>
        <dbReference type="SAM" id="MobiDB-lite"/>
    </source>
</evidence>
<reference evidence="2" key="1">
    <citation type="journal article" date="2012" name="Nat. Biotechnol.">
        <title>Reference genome sequence of the model plant Setaria.</title>
        <authorList>
            <person name="Bennetzen J.L."/>
            <person name="Schmutz J."/>
            <person name="Wang H."/>
            <person name="Percifield R."/>
            <person name="Hawkins J."/>
            <person name="Pontaroli A.C."/>
            <person name="Estep M."/>
            <person name="Feng L."/>
            <person name="Vaughn J.N."/>
            <person name="Grimwood J."/>
            <person name="Jenkins J."/>
            <person name="Barry K."/>
            <person name="Lindquist E."/>
            <person name="Hellsten U."/>
            <person name="Deshpande S."/>
            <person name="Wang X."/>
            <person name="Wu X."/>
            <person name="Mitros T."/>
            <person name="Triplett J."/>
            <person name="Yang X."/>
            <person name="Ye C.Y."/>
            <person name="Mauro-Herrera M."/>
            <person name="Wang L."/>
            <person name="Li P."/>
            <person name="Sharma M."/>
            <person name="Sharma R."/>
            <person name="Ronald P.C."/>
            <person name="Panaud O."/>
            <person name="Kellogg E.A."/>
            <person name="Brutnell T.P."/>
            <person name="Doust A.N."/>
            <person name="Tuskan G.A."/>
            <person name="Rokhsar D."/>
            <person name="Devos K.M."/>
        </authorList>
    </citation>
    <scope>NUCLEOTIDE SEQUENCE [LARGE SCALE GENOMIC DNA]</scope>
    <source>
        <strain evidence="2">Yugu1</strain>
    </source>
</reference>
<accession>A0A368PT04</accession>
<proteinExistence type="predicted"/>
<organism evidence="2">
    <name type="scientific">Setaria italica</name>
    <name type="common">Foxtail millet</name>
    <name type="synonym">Panicum italicum</name>
    <dbReference type="NCBI Taxonomy" id="4555"/>
    <lineage>
        <taxon>Eukaryota</taxon>
        <taxon>Viridiplantae</taxon>
        <taxon>Streptophyta</taxon>
        <taxon>Embryophyta</taxon>
        <taxon>Tracheophyta</taxon>
        <taxon>Spermatophyta</taxon>
        <taxon>Magnoliopsida</taxon>
        <taxon>Liliopsida</taxon>
        <taxon>Poales</taxon>
        <taxon>Poaceae</taxon>
        <taxon>PACMAD clade</taxon>
        <taxon>Panicoideae</taxon>
        <taxon>Panicodae</taxon>
        <taxon>Paniceae</taxon>
        <taxon>Cenchrinae</taxon>
        <taxon>Setaria</taxon>
    </lineage>
</organism>
<gene>
    <name evidence="2" type="ORF">SETIT_1G365700v2</name>
</gene>
<dbReference type="AlphaFoldDB" id="A0A368PT04"/>
<name>A0A368PT04_SETIT</name>
<reference evidence="2" key="2">
    <citation type="submission" date="2015-07" db="EMBL/GenBank/DDBJ databases">
        <authorList>
            <person name="Noorani M."/>
        </authorList>
    </citation>
    <scope>NUCLEOTIDE SEQUENCE</scope>
    <source>
        <strain evidence="2">Yugu1</strain>
    </source>
</reference>
<dbReference type="EMBL" id="CM003528">
    <property type="protein sequence ID" value="RCV08926.1"/>
    <property type="molecule type" value="Genomic_DNA"/>
</dbReference>
<evidence type="ECO:0000313" key="2">
    <source>
        <dbReference type="EMBL" id="RCV08926.1"/>
    </source>
</evidence>
<dbReference type="OrthoDB" id="690420at2759"/>
<sequence>MLRYKDMTRKFLNLALRAASHPGCTLLVNNTLDILSKQAEEEIDGCTSTMDPVIVPTNFTPPSELVITARLKKKEVQTNTSKRKKTWLDKKRKGKKKGSKTKGKGPVEQGTAKVAIDGGAAVHNIPPSTSQSNEGISQSYMAINTFSQLLTGAMTDDFNAEF</sequence>
<protein>
    <submittedName>
        <fullName evidence="2">Uncharacterized protein</fullName>
    </submittedName>
</protein>
<feature type="region of interest" description="Disordered" evidence="1">
    <location>
        <begin position="74"/>
        <end position="110"/>
    </location>
</feature>
<feature type="compositionally biased region" description="Basic residues" evidence="1">
    <location>
        <begin position="81"/>
        <end position="103"/>
    </location>
</feature>